<dbReference type="InterPro" id="IPR000270">
    <property type="entry name" value="PB1_dom"/>
</dbReference>
<dbReference type="STRING" id="870435.A0A0C3PX39"/>
<dbReference type="PROSITE" id="PS50005">
    <property type="entry name" value="TPR"/>
    <property type="match status" value="1"/>
</dbReference>
<dbReference type="InterPro" id="IPR051864">
    <property type="entry name" value="NCF2_NOXA1"/>
</dbReference>
<dbReference type="Pfam" id="PF00564">
    <property type="entry name" value="PB1"/>
    <property type="match status" value="1"/>
</dbReference>
<keyword evidence="3" id="KW-0728">SH3 domain</keyword>
<proteinExistence type="inferred from homology"/>
<comment type="subcellular location">
    <subcellularLocation>
        <location evidence="1">Cytoplasm</location>
    </subcellularLocation>
</comment>
<keyword evidence="4" id="KW-0963">Cytoplasm</keyword>
<feature type="compositionally biased region" description="Low complexity" evidence="8">
    <location>
        <begin position="334"/>
        <end position="346"/>
    </location>
</feature>
<feature type="compositionally biased region" description="Pro residues" evidence="8">
    <location>
        <begin position="369"/>
        <end position="392"/>
    </location>
</feature>
<dbReference type="Gene3D" id="3.10.20.90">
    <property type="entry name" value="Phosphatidylinositol 3-kinase Catalytic Subunit, Chain A, domain 1"/>
    <property type="match status" value="1"/>
</dbReference>
<evidence type="ECO:0000256" key="2">
    <source>
        <dbReference type="ARBA" id="ARBA00008051"/>
    </source>
</evidence>
<dbReference type="Proteomes" id="UP000054217">
    <property type="component" value="Unassembled WGS sequence"/>
</dbReference>
<dbReference type="PROSITE" id="PS51745">
    <property type="entry name" value="PB1"/>
    <property type="match status" value="1"/>
</dbReference>
<evidence type="ECO:0000256" key="7">
    <source>
        <dbReference type="PROSITE-ProRule" id="PRU00339"/>
    </source>
</evidence>
<dbReference type="Gene3D" id="1.25.40.10">
    <property type="entry name" value="Tetratricopeptide repeat domain"/>
    <property type="match status" value="1"/>
</dbReference>
<evidence type="ECO:0000256" key="4">
    <source>
        <dbReference type="ARBA" id="ARBA00022490"/>
    </source>
</evidence>
<reference evidence="10 11" key="1">
    <citation type="submission" date="2014-04" db="EMBL/GenBank/DDBJ databases">
        <authorList>
            <consortium name="DOE Joint Genome Institute"/>
            <person name="Kuo A."/>
            <person name="Kohler A."/>
            <person name="Costa M.D."/>
            <person name="Nagy L.G."/>
            <person name="Floudas D."/>
            <person name="Copeland A."/>
            <person name="Barry K.W."/>
            <person name="Cichocki N."/>
            <person name="Veneault-Fourrey C."/>
            <person name="LaButti K."/>
            <person name="Lindquist E.A."/>
            <person name="Lipzen A."/>
            <person name="Lundell T."/>
            <person name="Morin E."/>
            <person name="Murat C."/>
            <person name="Sun H."/>
            <person name="Tunlid A."/>
            <person name="Henrissat B."/>
            <person name="Grigoriev I.V."/>
            <person name="Hibbett D.S."/>
            <person name="Martin F."/>
            <person name="Nordberg H.P."/>
            <person name="Cantor M.N."/>
            <person name="Hua S.X."/>
        </authorList>
    </citation>
    <scope>NUCLEOTIDE SEQUENCE [LARGE SCALE GENOMIC DNA]</scope>
    <source>
        <strain evidence="10 11">Marx 270</strain>
    </source>
</reference>
<dbReference type="SMART" id="SM00666">
    <property type="entry name" value="PB1"/>
    <property type="match status" value="1"/>
</dbReference>
<feature type="region of interest" description="Disordered" evidence="8">
    <location>
        <begin position="283"/>
        <end position="408"/>
    </location>
</feature>
<dbReference type="AlphaFoldDB" id="A0A0C3PX39"/>
<evidence type="ECO:0000256" key="6">
    <source>
        <dbReference type="ARBA" id="ARBA00022803"/>
    </source>
</evidence>
<dbReference type="InterPro" id="IPR019734">
    <property type="entry name" value="TPR_rpt"/>
</dbReference>
<dbReference type="SUPFAM" id="SSF54277">
    <property type="entry name" value="CAD &amp; PB1 domains"/>
    <property type="match status" value="1"/>
</dbReference>
<dbReference type="SUPFAM" id="SSF48452">
    <property type="entry name" value="TPR-like"/>
    <property type="match status" value="1"/>
</dbReference>
<dbReference type="FunFam" id="1.25.40.10:FF:000017">
    <property type="entry name" value="NADPH oxidase regulator NoxR"/>
    <property type="match status" value="1"/>
</dbReference>
<keyword evidence="5" id="KW-0677">Repeat</keyword>
<feature type="compositionally biased region" description="Basic and acidic residues" evidence="8">
    <location>
        <begin position="303"/>
        <end position="317"/>
    </location>
</feature>
<feature type="compositionally biased region" description="Low complexity" evidence="8">
    <location>
        <begin position="357"/>
        <end position="368"/>
    </location>
</feature>
<evidence type="ECO:0000313" key="11">
    <source>
        <dbReference type="Proteomes" id="UP000054217"/>
    </source>
</evidence>
<feature type="region of interest" description="Disordered" evidence="8">
    <location>
        <begin position="222"/>
        <end position="256"/>
    </location>
</feature>
<evidence type="ECO:0000256" key="5">
    <source>
        <dbReference type="ARBA" id="ARBA00022737"/>
    </source>
</evidence>
<evidence type="ECO:0000259" key="9">
    <source>
        <dbReference type="PROSITE" id="PS51745"/>
    </source>
</evidence>
<dbReference type="InterPro" id="IPR053793">
    <property type="entry name" value="PB1-like"/>
</dbReference>
<evidence type="ECO:0000256" key="8">
    <source>
        <dbReference type="SAM" id="MobiDB-lite"/>
    </source>
</evidence>
<reference evidence="11" key="2">
    <citation type="submission" date="2015-01" db="EMBL/GenBank/DDBJ databases">
        <title>Evolutionary Origins and Diversification of the Mycorrhizal Mutualists.</title>
        <authorList>
            <consortium name="DOE Joint Genome Institute"/>
            <consortium name="Mycorrhizal Genomics Consortium"/>
            <person name="Kohler A."/>
            <person name="Kuo A."/>
            <person name="Nagy L.G."/>
            <person name="Floudas D."/>
            <person name="Copeland A."/>
            <person name="Barry K.W."/>
            <person name="Cichocki N."/>
            <person name="Veneault-Fourrey C."/>
            <person name="LaButti K."/>
            <person name="Lindquist E.A."/>
            <person name="Lipzen A."/>
            <person name="Lundell T."/>
            <person name="Morin E."/>
            <person name="Murat C."/>
            <person name="Riley R."/>
            <person name="Ohm R."/>
            <person name="Sun H."/>
            <person name="Tunlid A."/>
            <person name="Henrissat B."/>
            <person name="Grigoriev I.V."/>
            <person name="Hibbett D.S."/>
            <person name="Martin F."/>
        </authorList>
    </citation>
    <scope>NUCLEOTIDE SEQUENCE [LARGE SCALE GENOMIC DNA]</scope>
    <source>
        <strain evidence="11">Marx 270</strain>
    </source>
</reference>
<dbReference type="HOGENOM" id="CLU_020375_0_0_1"/>
<dbReference type="InterPro" id="IPR011990">
    <property type="entry name" value="TPR-like_helical_dom_sf"/>
</dbReference>
<evidence type="ECO:0000256" key="3">
    <source>
        <dbReference type="ARBA" id="ARBA00022443"/>
    </source>
</evidence>
<feature type="domain" description="PB1" evidence="9">
    <location>
        <begin position="558"/>
        <end position="634"/>
    </location>
</feature>
<comment type="similarity">
    <text evidence="2">Belongs to the NCF2/NOXA1 family.</text>
</comment>
<dbReference type="InParanoid" id="A0A0C3PX39"/>
<organism evidence="10 11">
    <name type="scientific">Pisolithus tinctorius Marx 270</name>
    <dbReference type="NCBI Taxonomy" id="870435"/>
    <lineage>
        <taxon>Eukaryota</taxon>
        <taxon>Fungi</taxon>
        <taxon>Dikarya</taxon>
        <taxon>Basidiomycota</taxon>
        <taxon>Agaricomycotina</taxon>
        <taxon>Agaricomycetes</taxon>
        <taxon>Agaricomycetidae</taxon>
        <taxon>Boletales</taxon>
        <taxon>Sclerodermatineae</taxon>
        <taxon>Pisolithaceae</taxon>
        <taxon>Pisolithus</taxon>
    </lineage>
</organism>
<accession>A0A0C3PX39</accession>
<protein>
    <recommendedName>
        <fullName evidence="9">PB1 domain-containing protein</fullName>
    </recommendedName>
</protein>
<evidence type="ECO:0000313" key="10">
    <source>
        <dbReference type="EMBL" id="KIO13981.1"/>
    </source>
</evidence>
<evidence type="ECO:0000256" key="1">
    <source>
        <dbReference type="ARBA" id="ARBA00004496"/>
    </source>
</evidence>
<keyword evidence="11" id="KW-1185">Reference proteome</keyword>
<feature type="compositionally biased region" description="Polar residues" evidence="8">
    <location>
        <begin position="227"/>
        <end position="241"/>
    </location>
</feature>
<keyword evidence="6 7" id="KW-0802">TPR repeat</keyword>
<dbReference type="OrthoDB" id="9450131at2759"/>
<name>A0A0C3PX39_PISTI</name>
<sequence length="649" mass="70317">MALSLKAELEIWAAALKAYDEQEFLKSLELFSQIADSSKILTNMGLIYATIGEHEVAVEHFSAATNLDKFLAVAYFQCGVSNFLLGHYDAAYANFEDAYIYLRENMSINYEQLGLKFKLFSAEVLFNRGLAQLYLGYTAEGMNDLKQAAQEKVTVEHDVIDDAIRDRGERYTVFSIPVGVVYRPPESKLKNSKAKDYLGKAKLVAASDVNDIYTEFSGVTKLKRNNSDPSKGSLSQSTLNIDSKADPPGGLNRSVTAPTPRMLIVLTAFSAEVTMVFTAGTTSVEPSLSLQRSKTVNDVPKSQTRDHDKGGVGERGRGRVPRGGSVAPLQILKSTSTTSRPSPISPHHTRTPESEAQPQSQQPQHSPQSQPPLPTSQPFQQPPRPPSRPTPPNSGNQLSGRRSQSVSHVAVPTTNATVNGGGAGAHLVRHNTSSGVMRRNDAGMARERVVIGGVGERERSCVFFFCGRMLIFSIESTPVSARFAAFYDEYVGAYVDDRSPRGYDGTGSAKGSPRAIQRGTPGYPINGFGPARGSNGGLGARSNDGRHGSADVPEDVYTIRVKLHHQGDVRGMTLSASTTLPMFSLRVAAKLGLAPEALKLKFVDEDGVKISLRDEEDWGLAIETATSRSANRDGGRGTEGRLEVWCEDV</sequence>
<gene>
    <name evidence="10" type="ORF">M404DRAFT_454050</name>
</gene>
<dbReference type="EMBL" id="KN831945">
    <property type="protein sequence ID" value="KIO13981.1"/>
    <property type="molecule type" value="Genomic_DNA"/>
</dbReference>
<dbReference type="GO" id="GO:0005737">
    <property type="term" value="C:cytoplasm"/>
    <property type="evidence" value="ECO:0007669"/>
    <property type="project" value="UniProtKB-SubCell"/>
</dbReference>
<feature type="repeat" description="TPR" evidence="7">
    <location>
        <begin position="38"/>
        <end position="71"/>
    </location>
</feature>
<feature type="compositionally biased region" description="Polar residues" evidence="8">
    <location>
        <begin position="393"/>
        <end position="407"/>
    </location>
</feature>
<feature type="compositionally biased region" description="Polar residues" evidence="8">
    <location>
        <begin position="283"/>
        <end position="302"/>
    </location>
</feature>
<dbReference type="PANTHER" id="PTHR15175">
    <property type="entry name" value="NEUTROPHIL CYTOSOLIC FACTOR 2, NEUTROPHIL NADPH OXIDASE FACTOR 2"/>
    <property type="match status" value="1"/>
</dbReference>
<dbReference type="PANTHER" id="PTHR15175:SF0">
    <property type="entry name" value="SH3 DOMAIN-CONTAINING PROTEIN C23A1.17"/>
    <property type="match status" value="1"/>
</dbReference>
<dbReference type="SMART" id="SM00028">
    <property type="entry name" value="TPR"/>
    <property type="match status" value="3"/>
</dbReference>